<dbReference type="OrthoDB" id="1707222at2"/>
<organism evidence="2 3">
    <name type="scientific">Brevibacillus laterosporus</name>
    <name type="common">Bacillus laterosporus</name>
    <dbReference type="NCBI Taxonomy" id="1465"/>
    <lineage>
        <taxon>Bacteria</taxon>
        <taxon>Bacillati</taxon>
        <taxon>Bacillota</taxon>
        <taxon>Bacilli</taxon>
        <taxon>Bacillales</taxon>
        <taxon>Paenibacillaceae</taxon>
        <taxon>Brevibacillus</taxon>
    </lineage>
</organism>
<feature type="domain" description="Methyltransferase" evidence="1">
    <location>
        <begin position="163"/>
        <end position="278"/>
    </location>
</feature>
<dbReference type="InterPro" id="IPR029063">
    <property type="entry name" value="SAM-dependent_MTases_sf"/>
</dbReference>
<evidence type="ECO:0000313" key="3">
    <source>
        <dbReference type="Proteomes" id="UP000319432"/>
    </source>
</evidence>
<dbReference type="Gene3D" id="3.40.50.150">
    <property type="entry name" value="Vaccinia Virus protein VP39"/>
    <property type="match status" value="1"/>
</dbReference>
<evidence type="ECO:0000259" key="1">
    <source>
        <dbReference type="Pfam" id="PF13847"/>
    </source>
</evidence>
<dbReference type="PANTHER" id="PTHR18895:SF74">
    <property type="entry name" value="MTRF1L RELEASE FACTOR GLUTAMINE METHYLTRANSFERASE"/>
    <property type="match status" value="1"/>
</dbReference>
<gene>
    <name evidence="2" type="ORF">EEL30_18480</name>
</gene>
<dbReference type="CDD" id="cd02440">
    <property type="entry name" value="AdoMet_MTases"/>
    <property type="match status" value="1"/>
</dbReference>
<keyword evidence="2" id="KW-0489">Methyltransferase</keyword>
<sequence>MVGDKMNLVTEQAKISHDPHTLFNYYLGANVLYAYHQIGLFDIVKPNQTVSVADIAFQTGSEIMRLKALLRVGEVLGYLSHYQDDSIQLSLLGEEMRKHIGYIIWSVGAYGDMLSRLGDLHTGVQGWSGLRDEGKVALGSDLMNSSILENLLSEVLDSFPFQSICDFGCGNGSKLINMLKRYPERKGVGIDISTAAIGLARQNVKHHDLSDRVTLLHANILDMNVSHNDIEVLGEVEVVTSFMMMHDLFNITEIRETLFDRLRNVFPKVKYFLISDTLQTPIPYLKEKLPIFNVGFELVHAYMDVYIPTKEEYDLAFQKAGLTIERCIPFGPTSTYLYVLKV</sequence>
<keyword evidence="3" id="KW-1185">Reference proteome</keyword>
<dbReference type="PANTHER" id="PTHR18895">
    <property type="entry name" value="HEMK METHYLTRANSFERASE"/>
    <property type="match status" value="1"/>
</dbReference>
<dbReference type="Pfam" id="PF13847">
    <property type="entry name" value="Methyltransf_31"/>
    <property type="match status" value="1"/>
</dbReference>
<dbReference type="AlphaFoldDB" id="A0A518VAS7"/>
<evidence type="ECO:0000313" key="2">
    <source>
        <dbReference type="EMBL" id="QDX94097.1"/>
    </source>
</evidence>
<dbReference type="EMBL" id="CP033464">
    <property type="protein sequence ID" value="QDX94097.1"/>
    <property type="molecule type" value="Genomic_DNA"/>
</dbReference>
<dbReference type="Proteomes" id="UP000319432">
    <property type="component" value="Chromosome"/>
</dbReference>
<dbReference type="GO" id="GO:0008168">
    <property type="term" value="F:methyltransferase activity"/>
    <property type="evidence" value="ECO:0007669"/>
    <property type="project" value="UniProtKB-KW"/>
</dbReference>
<dbReference type="InterPro" id="IPR025714">
    <property type="entry name" value="Methyltranfer_dom"/>
</dbReference>
<dbReference type="GO" id="GO:0032259">
    <property type="term" value="P:methylation"/>
    <property type="evidence" value="ECO:0007669"/>
    <property type="project" value="UniProtKB-KW"/>
</dbReference>
<reference evidence="2 3" key="1">
    <citation type="submission" date="2018-11" db="EMBL/GenBank/DDBJ databases">
        <title>Phylogenetic determinants of toxin gene distribution in genomes of Brevibacillus laterosporus.</title>
        <authorList>
            <person name="Glare T.R."/>
            <person name="Durrant A."/>
            <person name="Berry C."/>
            <person name="Palma L."/>
            <person name="Ormskirk M."/>
            <person name="Cox M.O."/>
        </authorList>
    </citation>
    <scope>NUCLEOTIDE SEQUENCE [LARGE SCALE GENOMIC DNA]</scope>
    <source>
        <strain evidence="2 3">1821L</strain>
    </source>
</reference>
<dbReference type="InterPro" id="IPR050320">
    <property type="entry name" value="N5-glutamine_MTase"/>
</dbReference>
<dbReference type="SUPFAM" id="SSF53335">
    <property type="entry name" value="S-adenosyl-L-methionine-dependent methyltransferases"/>
    <property type="match status" value="1"/>
</dbReference>
<protein>
    <submittedName>
        <fullName evidence="2">Methyltransferase domain-containing protein</fullName>
    </submittedName>
</protein>
<proteinExistence type="predicted"/>
<keyword evidence="2" id="KW-0808">Transferase</keyword>
<dbReference type="InterPro" id="IPR036388">
    <property type="entry name" value="WH-like_DNA-bd_sf"/>
</dbReference>
<dbReference type="Gene3D" id="1.10.10.10">
    <property type="entry name" value="Winged helix-like DNA-binding domain superfamily/Winged helix DNA-binding domain"/>
    <property type="match status" value="1"/>
</dbReference>
<name>A0A518VAS7_BRELA</name>
<accession>A0A518VAS7</accession>